<feature type="region of interest" description="Disordered" evidence="1">
    <location>
        <begin position="168"/>
        <end position="196"/>
    </location>
</feature>
<dbReference type="AlphaFoldDB" id="A0A182ZZC8"/>
<sequence>LLDGFPCNLRQAELLEQRLTVNVSSASSETNLISVEDLDVKLASCRSLDLIILLDVTDDEVLTRAANRSDYNAPEVPIPDSHDNQTPKYPDEVASYGQIQERLASFLESWPSMSQFYSTKRPGIQVVRLDAGGQLDSDGFVRKISPESILKEIEQILQLFLDTRQSMSLTEPSDGDSRSSGLTNVPKDHSVDKVESQKITLGCETVEGAASDKS</sequence>
<evidence type="ECO:0000256" key="1">
    <source>
        <dbReference type="SAM" id="MobiDB-lite"/>
    </source>
</evidence>
<accession>A0A182ZZC8</accession>
<proteinExistence type="predicted"/>
<reference evidence="2" key="1">
    <citation type="submission" date="2016-06" db="UniProtKB">
        <authorList>
            <consortium name="WormBaseParasite"/>
        </authorList>
    </citation>
    <scope>IDENTIFICATION</scope>
</reference>
<feature type="compositionally biased region" description="Basic and acidic residues" evidence="1">
    <location>
        <begin position="186"/>
        <end position="196"/>
    </location>
</feature>
<evidence type="ECO:0000313" key="2">
    <source>
        <dbReference type="WBParaSite" id="ECPE_0000006201-mRNA-1"/>
    </source>
</evidence>
<dbReference type="InterPro" id="IPR027417">
    <property type="entry name" value="P-loop_NTPase"/>
</dbReference>
<name>A0A182ZZC8_9TREM</name>
<protein>
    <submittedName>
        <fullName evidence="2">DUF2088 domain-containing protein</fullName>
    </submittedName>
</protein>
<organism evidence="2">
    <name type="scientific">Echinostoma caproni</name>
    <dbReference type="NCBI Taxonomy" id="27848"/>
    <lineage>
        <taxon>Eukaryota</taxon>
        <taxon>Metazoa</taxon>
        <taxon>Spiralia</taxon>
        <taxon>Lophotrochozoa</taxon>
        <taxon>Platyhelminthes</taxon>
        <taxon>Trematoda</taxon>
        <taxon>Digenea</taxon>
        <taxon>Plagiorchiida</taxon>
        <taxon>Echinostomata</taxon>
        <taxon>Echinostomatoidea</taxon>
        <taxon>Echinostomatidae</taxon>
        <taxon>Echinostoma</taxon>
    </lineage>
</organism>
<dbReference type="Gene3D" id="3.40.50.300">
    <property type="entry name" value="P-loop containing nucleotide triphosphate hydrolases"/>
    <property type="match status" value="1"/>
</dbReference>
<dbReference type="WBParaSite" id="ECPE_0000006201-mRNA-1">
    <property type="protein sequence ID" value="ECPE_0000006201-mRNA-1"/>
    <property type="gene ID" value="ECPE_0000006201"/>
</dbReference>